<evidence type="ECO:0000259" key="3">
    <source>
        <dbReference type="PROSITE" id="PS50110"/>
    </source>
</evidence>
<dbReference type="InterPro" id="IPR001789">
    <property type="entry name" value="Sig_transdc_resp-reg_receiver"/>
</dbReference>
<evidence type="ECO:0000313" key="4">
    <source>
        <dbReference type="EMBL" id="KKR82312.1"/>
    </source>
</evidence>
<dbReference type="AlphaFoldDB" id="A0A0G0X3X1"/>
<dbReference type="InterPro" id="IPR050595">
    <property type="entry name" value="Bact_response_regulator"/>
</dbReference>
<evidence type="ECO:0000256" key="2">
    <source>
        <dbReference type="PROSITE-ProRule" id="PRU00169"/>
    </source>
</evidence>
<reference evidence="4 5" key="1">
    <citation type="journal article" date="2015" name="Nature">
        <title>rRNA introns, odd ribosomes, and small enigmatic genomes across a large radiation of phyla.</title>
        <authorList>
            <person name="Brown C.T."/>
            <person name="Hug L.A."/>
            <person name="Thomas B.C."/>
            <person name="Sharon I."/>
            <person name="Castelle C.J."/>
            <person name="Singh A."/>
            <person name="Wilkins M.J."/>
            <person name="Williams K.H."/>
            <person name="Banfield J.F."/>
        </authorList>
    </citation>
    <scope>NUCLEOTIDE SEQUENCE [LARGE SCALE GENOMIC DNA]</scope>
</reference>
<dbReference type="GO" id="GO:0000160">
    <property type="term" value="P:phosphorelay signal transduction system"/>
    <property type="evidence" value="ECO:0007669"/>
    <property type="project" value="InterPro"/>
</dbReference>
<name>A0A0G0X3X1_9BACT</name>
<accession>A0A0G0X3X1</accession>
<dbReference type="Pfam" id="PF00072">
    <property type="entry name" value="Response_reg"/>
    <property type="match status" value="1"/>
</dbReference>
<dbReference type="SUPFAM" id="SSF52172">
    <property type="entry name" value="CheY-like"/>
    <property type="match status" value="1"/>
</dbReference>
<dbReference type="EMBL" id="LCAB01000016">
    <property type="protein sequence ID" value="KKR82312.1"/>
    <property type="molecule type" value="Genomic_DNA"/>
</dbReference>
<dbReference type="PROSITE" id="PS50110">
    <property type="entry name" value="RESPONSE_REGULATORY"/>
    <property type="match status" value="1"/>
</dbReference>
<evidence type="ECO:0000256" key="1">
    <source>
        <dbReference type="ARBA" id="ARBA00022553"/>
    </source>
</evidence>
<protein>
    <submittedName>
        <fullName evidence="4">Response regulator receiver domain protein</fullName>
    </submittedName>
</protein>
<sequence>MKDIADNQKKILLIEDENFIADIYARELTKAGFDVKIERDGIAGAKALEEGTFDLLLLDIMLPGMHGLELLRKASYTPKQIVEEIINTIANKQSGTQPPTA</sequence>
<dbReference type="Proteomes" id="UP000034601">
    <property type="component" value="Unassembled WGS sequence"/>
</dbReference>
<feature type="domain" description="Response regulatory" evidence="3">
    <location>
        <begin position="10"/>
        <end position="101"/>
    </location>
</feature>
<gene>
    <name evidence="4" type="ORF">UU29_C0016G0023</name>
</gene>
<dbReference type="PANTHER" id="PTHR44591">
    <property type="entry name" value="STRESS RESPONSE REGULATOR PROTEIN 1"/>
    <property type="match status" value="1"/>
</dbReference>
<keyword evidence="1 2" id="KW-0597">Phosphoprotein</keyword>
<evidence type="ECO:0000313" key="5">
    <source>
        <dbReference type="Proteomes" id="UP000034601"/>
    </source>
</evidence>
<feature type="modified residue" description="4-aspartylphosphate" evidence="2">
    <location>
        <position position="59"/>
    </location>
</feature>
<proteinExistence type="predicted"/>
<dbReference type="PANTHER" id="PTHR44591:SF21">
    <property type="entry name" value="TWO-COMPONENT RESPONSE REGULATOR"/>
    <property type="match status" value="1"/>
</dbReference>
<organism evidence="4 5">
    <name type="scientific">Candidatus Daviesbacteria bacterium GW2011_GWA2_40_9</name>
    <dbReference type="NCBI Taxonomy" id="1618424"/>
    <lineage>
        <taxon>Bacteria</taxon>
        <taxon>Candidatus Daviesiibacteriota</taxon>
    </lineage>
</organism>
<dbReference type="InterPro" id="IPR011006">
    <property type="entry name" value="CheY-like_superfamily"/>
</dbReference>
<dbReference type="Gene3D" id="3.40.50.2300">
    <property type="match status" value="1"/>
</dbReference>
<comment type="caution">
    <text evidence="4">The sequence shown here is derived from an EMBL/GenBank/DDBJ whole genome shotgun (WGS) entry which is preliminary data.</text>
</comment>